<protein>
    <submittedName>
        <fullName evidence="2">Uncharacterized protein</fullName>
    </submittedName>
</protein>
<reference evidence="2 3" key="1">
    <citation type="submission" date="2023-02" db="EMBL/GenBank/DDBJ databases">
        <title>LHISI_Scaffold_Assembly.</title>
        <authorList>
            <person name="Stuart O.P."/>
            <person name="Cleave R."/>
            <person name="Magrath M.J.L."/>
            <person name="Mikheyev A.S."/>
        </authorList>
    </citation>
    <scope>NUCLEOTIDE SEQUENCE [LARGE SCALE GENOMIC DNA]</scope>
    <source>
        <strain evidence="2">Daus_M_001</strain>
        <tissue evidence="2">Leg muscle</tissue>
    </source>
</reference>
<gene>
    <name evidence="2" type="ORF">PR048_031455</name>
</gene>
<proteinExistence type="predicted"/>
<organism evidence="2 3">
    <name type="scientific">Dryococelus australis</name>
    <dbReference type="NCBI Taxonomy" id="614101"/>
    <lineage>
        <taxon>Eukaryota</taxon>
        <taxon>Metazoa</taxon>
        <taxon>Ecdysozoa</taxon>
        <taxon>Arthropoda</taxon>
        <taxon>Hexapoda</taxon>
        <taxon>Insecta</taxon>
        <taxon>Pterygota</taxon>
        <taxon>Neoptera</taxon>
        <taxon>Polyneoptera</taxon>
        <taxon>Phasmatodea</taxon>
        <taxon>Verophasmatodea</taxon>
        <taxon>Anareolatae</taxon>
        <taxon>Phasmatidae</taxon>
        <taxon>Eurycanthinae</taxon>
        <taxon>Dryococelus</taxon>
    </lineage>
</organism>
<feature type="compositionally biased region" description="Basic and acidic residues" evidence="1">
    <location>
        <begin position="25"/>
        <end position="35"/>
    </location>
</feature>
<keyword evidence="3" id="KW-1185">Reference proteome</keyword>
<sequence length="221" mass="24298">MVHPWNAMVGETGDPRENPPTSGTVRHDSHMRESEGDPAGYRTLASNYSDRCVVISERRANTVTSEISLRAPGEQRVRLAGRTMRNLEVDARLEAFGEILVYCNAFSTCMWSINGVRGKREGERERGGGSGYWTGGERSHITNTSSCSVPGEDCPRRIWSSAGMKGREKLDIPEKTRRPTASSGTIPTCENPVTRPGIEPGSPWWEASVLTARPPRSPGKK</sequence>
<feature type="compositionally biased region" description="Basic and acidic residues" evidence="1">
    <location>
        <begin position="166"/>
        <end position="177"/>
    </location>
</feature>
<evidence type="ECO:0000313" key="2">
    <source>
        <dbReference type="EMBL" id="KAJ8867652.1"/>
    </source>
</evidence>
<evidence type="ECO:0000256" key="1">
    <source>
        <dbReference type="SAM" id="MobiDB-lite"/>
    </source>
</evidence>
<name>A0ABQ9G5B9_9NEOP</name>
<feature type="region of interest" description="Disordered" evidence="1">
    <location>
        <begin position="1"/>
        <end position="41"/>
    </location>
</feature>
<dbReference type="EMBL" id="JARBHB010000015">
    <property type="protein sequence ID" value="KAJ8867652.1"/>
    <property type="molecule type" value="Genomic_DNA"/>
</dbReference>
<feature type="region of interest" description="Disordered" evidence="1">
    <location>
        <begin position="166"/>
        <end position="204"/>
    </location>
</feature>
<comment type="caution">
    <text evidence="2">The sequence shown here is derived from an EMBL/GenBank/DDBJ whole genome shotgun (WGS) entry which is preliminary data.</text>
</comment>
<accession>A0ABQ9G5B9</accession>
<feature type="compositionally biased region" description="Polar residues" evidence="1">
    <location>
        <begin position="179"/>
        <end position="188"/>
    </location>
</feature>
<evidence type="ECO:0000313" key="3">
    <source>
        <dbReference type="Proteomes" id="UP001159363"/>
    </source>
</evidence>
<dbReference type="Proteomes" id="UP001159363">
    <property type="component" value="Chromosome 14"/>
</dbReference>